<protein>
    <recommendedName>
        <fullName evidence="2">TOTE conflict system primase domain-containing protein</fullName>
    </recommendedName>
</protein>
<evidence type="ECO:0000313" key="4">
    <source>
        <dbReference type="EMBL" id="GAJ18686.1"/>
    </source>
</evidence>
<feature type="region of interest" description="Disordered" evidence="1">
    <location>
        <begin position="80"/>
        <end position="101"/>
    </location>
</feature>
<reference evidence="3" key="1">
    <citation type="journal article" date="2014" name="Front. Microbiol.">
        <title>High frequency of phylogenetically diverse reductive dehalogenase-homologous genes in deep subseafloor sedimentary metagenomes.</title>
        <authorList>
            <person name="Kawai M."/>
            <person name="Futagami T."/>
            <person name="Toyoda A."/>
            <person name="Takaki Y."/>
            <person name="Nishi S."/>
            <person name="Hori S."/>
            <person name="Arai W."/>
            <person name="Tsubouchi T."/>
            <person name="Morono Y."/>
            <person name="Uchiyama I."/>
            <person name="Ito T."/>
            <person name="Fujiyama A."/>
            <person name="Inagaki F."/>
            <person name="Takami H."/>
        </authorList>
    </citation>
    <scope>NUCLEOTIDE SEQUENCE</scope>
    <source>
        <strain evidence="3">Expedition CK06-06</strain>
    </source>
</reference>
<dbReference type="InterPro" id="IPR054347">
    <property type="entry name" value="TOTE_primase"/>
</dbReference>
<evidence type="ECO:0000259" key="2">
    <source>
        <dbReference type="Pfam" id="PF22548"/>
    </source>
</evidence>
<gene>
    <name evidence="3" type="ORF">S12H4_59809</name>
    <name evidence="4" type="ORF">S12H4_59816</name>
</gene>
<comment type="caution">
    <text evidence="3">The sequence shown here is derived from an EMBL/GenBank/DDBJ whole genome shotgun (WGS) entry which is preliminary data.</text>
</comment>
<proteinExistence type="predicted"/>
<organism evidence="3">
    <name type="scientific">marine sediment metagenome</name>
    <dbReference type="NCBI Taxonomy" id="412755"/>
    <lineage>
        <taxon>unclassified sequences</taxon>
        <taxon>metagenomes</taxon>
        <taxon>ecological metagenomes</taxon>
    </lineage>
</organism>
<dbReference type="EMBL" id="BARW01039195">
    <property type="protein sequence ID" value="GAJ18635.1"/>
    <property type="molecule type" value="Genomic_DNA"/>
</dbReference>
<sequence length="150" mass="17313">LDDHTCHFAAIDLDEKNFNKAKAIRDELTKNSIPAYIAASKSKGFHIYCFALERFKAVEIRKVLKHILDKLDMKCEIFPKQDYHQPDDPPSKEFPKGKKHPGSYCNLPSFGYTRPFLTGDMKEVKLEVALQRIKLVPQESIERVLKILPK</sequence>
<evidence type="ECO:0000313" key="3">
    <source>
        <dbReference type="EMBL" id="GAJ18635.1"/>
    </source>
</evidence>
<accession>X1VZK9</accession>
<feature type="domain" description="TOTE conflict system primase" evidence="2">
    <location>
        <begin position="2"/>
        <end position="85"/>
    </location>
</feature>
<dbReference type="AlphaFoldDB" id="X1VZK9"/>
<feature type="compositionally biased region" description="Basic and acidic residues" evidence="1">
    <location>
        <begin position="80"/>
        <end position="96"/>
    </location>
</feature>
<feature type="non-terminal residue" evidence="3">
    <location>
        <position position="1"/>
    </location>
</feature>
<feature type="non-terminal residue" evidence="3">
    <location>
        <position position="150"/>
    </location>
</feature>
<dbReference type="Pfam" id="PF22548">
    <property type="entry name" value="AEP-TOTE"/>
    <property type="match status" value="1"/>
</dbReference>
<name>X1VZK9_9ZZZZ</name>
<dbReference type="EMBL" id="BARW01039202">
    <property type="protein sequence ID" value="GAJ18686.1"/>
    <property type="molecule type" value="Genomic_DNA"/>
</dbReference>
<evidence type="ECO:0000256" key="1">
    <source>
        <dbReference type="SAM" id="MobiDB-lite"/>
    </source>
</evidence>